<comment type="caution">
    <text evidence="1">The sequence shown here is derived from an EMBL/GenBank/DDBJ whole genome shotgun (WGS) entry which is preliminary data.</text>
</comment>
<evidence type="ECO:0000313" key="2">
    <source>
        <dbReference type="Proteomes" id="UP000632740"/>
    </source>
</evidence>
<keyword evidence="2" id="KW-1185">Reference proteome</keyword>
<accession>A0A919U026</accession>
<evidence type="ECO:0000313" key="1">
    <source>
        <dbReference type="EMBL" id="GIG20016.1"/>
    </source>
</evidence>
<name>A0A919U026_9CELL</name>
<dbReference type="RefSeq" id="WP_203748741.1">
    <property type="nucleotide sequence ID" value="NZ_BONK01000002.1"/>
</dbReference>
<dbReference type="EMBL" id="BONK01000002">
    <property type="protein sequence ID" value="GIG20016.1"/>
    <property type="molecule type" value="Genomic_DNA"/>
</dbReference>
<reference evidence="1" key="1">
    <citation type="submission" date="2021-01" db="EMBL/GenBank/DDBJ databases">
        <title>Whole genome shotgun sequence of Cellulomonas chitinilytica NBRC 110799.</title>
        <authorList>
            <person name="Komaki H."/>
            <person name="Tamura T."/>
        </authorList>
    </citation>
    <scope>NUCLEOTIDE SEQUENCE</scope>
    <source>
        <strain evidence="1">NBRC 110799</strain>
    </source>
</reference>
<sequence length="154" mass="16468">MTTAAIGEVVRELWELGARHGRVPEPTPEVDPWEDDDPYPDRAVAAVVVFTGRPSIVVRLADDGLDTVTVEDVLVFDVPRRDTVAVVGSVMSGRARLDGPGGILTRWSSVLFGSAAGCSVRVPLDDGRAYSCQLPSLAWSSWIGSLPVGTRPAR</sequence>
<protein>
    <submittedName>
        <fullName evidence="1">Uncharacterized protein</fullName>
    </submittedName>
</protein>
<gene>
    <name evidence="1" type="ORF">Cch01nite_07400</name>
</gene>
<dbReference type="AlphaFoldDB" id="A0A919U026"/>
<dbReference type="Proteomes" id="UP000632740">
    <property type="component" value="Unassembled WGS sequence"/>
</dbReference>
<proteinExistence type="predicted"/>
<organism evidence="1 2">
    <name type="scientific">Cellulomonas chitinilytica</name>
    <dbReference type="NCBI Taxonomy" id="398759"/>
    <lineage>
        <taxon>Bacteria</taxon>
        <taxon>Bacillati</taxon>
        <taxon>Actinomycetota</taxon>
        <taxon>Actinomycetes</taxon>
        <taxon>Micrococcales</taxon>
        <taxon>Cellulomonadaceae</taxon>
        <taxon>Cellulomonas</taxon>
    </lineage>
</organism>